<dbReference type="PANTHER" id="PTHR30098:SF2">
    <property type="entry name" value="LEUCYL_PHENYLALANYL-TRNA--PROTEIN TRANSFERASE"/>
    <property type="match status" value="1"/>
</dbReference>
<dbReference type="FunFam" id="3.40.630.70:FF:000001">
    <property type="entry name" value="Leucyl/phenylalanyl-tRNA--protein transferase"/>
    <property type="match status" value="1"/>
</dbReference>
<evidence type="ECO:0000313" key="5">
    <source>
        <dbReference type="EMBL" id="TDQ80889.1"/>
    </source>
</evidence>
<dbReference type="EMBL" id="SNYW01000010">
    <property type="protein sequence ID" value="TDQ80889.1"/>
    <property type="molecule type" value="Genomic_DNA"/>
</dbReference>
<evidence type="ECO:0000256" key="2">
    <source>
        <dbReference type="ARBA" id="ARBA00022679"/>
    </source>
</evidence>
<comment type="caution">
    <text evidence="5">The sequence shown here is derived from an EMBL/GenBank/DDBJ whole genome shotgun (WGS) entry which is preliminary data.</text>
</comment>
<keyword evidence="2 4" id="KW-0808">Transferase</keyword>
<evidence type="ECO:0000256" key="3">
    <source>
        <dbReference type="ARBA" id="ARBA00023315"/>
    </source>
</evidence>
<evidence type="ECO:0000256" key="4">
    <source>
        <dbReference type="HAMAP-Rule" id="MF_00688"/>
    </source>
</evidence>
<comment type="function">
    <text evidence="4">Functions in the N-end rule pathway of protein degradation where it conjugates Leu, Phe and, less efficiently, Met from aminoacyl-tRNAs to the N-termini of proteins containing an N-terminal arginine or lysine.</text>
</comment>
<comment type="catalytic activity">
    <reaction evidence="4">
        <text>N-terminal L-arginyl-[protein] + L-leucyl-tRNA(Leu) = N-terminal L-leucyl-L-arginyl-[protein] + tRNA(Leu) + H(+)</text>
        <dbReference type="Rhea" id="RHEA:50416"/>
        <dbReference type="Rhea" id="RHEA-COMP:9613"/>
        <dbReference type="Rhea" id="RHEA-COMP:9622"/>
        <dbReference type="Rhea" id="RHEA-COMP:12672"/>
        <dbReference type="Rhea" id="RHEA-COMP:12673"/>
        <dbReference type="ChEBI" id="CHEBI:15378"/>
        <dbReference type="ChEBI" id="CHEBI:64719"/>
        <dbReference type="ChEBI" id="CHEBI:78442"/>
        <dbReference type="ChEBI" id="CHEBI:78494"/>
        <dbReference type="ChEBI" id="CHEBI:133044"/>
        <dbReference type="EC" id="2.3.2.6"/>
    </reaction>
</comment>
<dbReference type="InterPro" id="IPR016181">
    <property type="entry name" value="Acyl_CoA_acyltransferase"/>
</dbReference>
<dbReference type="EC" id="2.3.2.6" evidence="4"/>
<proteinExistence type="inferred from homology"/>
<dbReference type="AlphaFoldDB" id="A0A4R6WUX8"/>
<organism evidence="5 6">
    <name type="scientific">Dongia mobilis</name>
    <dbReference type="NCBI Taxonomy" id="578943"/>
    <lineage>
        <taxon>Bacteria</taxon>
        <taxon>Pseudomonadati</taxon>
        <taxon>Pseudomonadota</taxon>
        <taxon>Alphaproteobacteria</taxon>
        <taxon>Rhodospirillales</taxon>
        <taxon>Dongiaceae</taxon>
        <taxon>Dongia</taxon>
    </lineage>
</organism>
<dbReference type="NCBIfam" id="TIGR00667">
    <property type="entry name" value="aat"/>
    <property type="match status" value="1"/>
</dbReference>
<dbReference type="SUPFAM" id="SSF55729">
    <property type="entry name" value="Acyl-CoA N-acyltransferases (Nat)"/>
    <property type="match status" value="1"/>
</dbReference>
<dbReference type="GO" id="GO:0005737">
    <property type="term" value="C:cytoplasm"/>
    <property type="evidence" value="ECO:0007669"/>
    <property type="project" value="UniProtKB-SubCell"/>
</dbReference>
<protein>
    <recommendedName>
        <fullName evidence="4">Leucyl/phenylalanyl-tRNA--protein transferase</fullName>
        <ecNumber evidence="4">2.3.2.6</ecNumber>
    </recommendedName>
    <alternativeName>
        <fullName evidence="4">L/F-transferase</fullName>
    </alternativeName>
    <alternativeName>
        <fullName evidence="4">Leucyltransferase</fullName>
    </alternativeName>
    <alternativeName>
        <fullName evidence="4">Phenyalanyltransferase</fullName>
    </alternativeName>
</protein>
<dbReference type="PANTHER" id="PTHR30098">
    <property type="entry name" value="LEUCYL/PHENYLALANYL-TRNA--PROTEIN TRANSFERASE"/>
    <property type="match status" value="1"/>
</dbReference>
<dbReference type="GO" id="GO:0030163">
    <property type="term" value="P:protein catabolic process"/>
    <property type="evidence" value="ECO:0007669"/>
    <property type="project" value="UniProtKB-UniRule"/>
</dbReference>
<reference evidence="5 6" key="1">
    <citation type="submission" date="2019-03" db="EMBL/GenBank/DDBJ databases">
        <title>Genomic Encyclopedia of Type Strains, Phase III (KMG-III): the genomes of soil and plant-associated and newly described type strains.</title>
        <authorList>
            <person name="Whitman W."/>
        </authorList>
    </citation>
    <scope>NUCLEOTIDE SEQUENCE [LARGE SCALE GENOMIC DNA]</scope>
    <source>
        <strain evidence="5 6">CGMCC 1.7660</strain>
    </source>
</reference>
<accession>A0A4R6WUX8</accession>
<gene>
    <name evidence="4" type="primary">aat</name>
    <name evidence="5" type="ORF">A8950_2758</name>
</gene>
<dbReference type="InterPro" id="IPR042203">
    <property type="entry name" value="Leu/Phe-tRNA_Trfase_C"/>
</dbReference>
<dbReference type="GO" id="GO:0008914">
    <property type="term" value="F:leucyl-tRNA--protein transferase activity"/>
    <property type="evidence" value="ECO:0007669"/>
    <property type="project" value="UniProtKB-UniRule"/>
</dbReference>
<comment type="similarity">
    <text evidence="4">Belongs to the L/F-transferase family.</text>
</comment>
<evidence type="ECO:0000256" key="1">
    <source>
        <dbReference type="ARBA" id="ARBA00022490"/>
    </source>
</evidence>
<dbReference type="InterPro" id="IPR004616">
    <property type="entry name" value="Leu/Phe-tRNA_Trfase"/>
</dbReference>
<evidence type="ECO:0000313" key="6">
    <source>
        <dbReference type="Proteomes" id="UP000295783"/>
    </source>
</evidence>
<comment type="subcellular location">
    <subcellularLocation>
        <location evidence="4">Cytoplasm</location>
    </subcellularLocation>
</comment>
<dbReference type="Proteomes" id="UP000295783">
    <property type="component" value="Unassembled WGS sequence"/>
</dbReference>
<keyword evidence="3 4" id="KW-0012">Acyltransferase</keyword>
<dbReference type="HAMAP" id="MF_00688">
    <property type="entry name" value="Leu_Phe_trans"/>
    <property type="match status" value="1"/>
</dbReference>
<keyword evidence="1 4" id="KW-0963">Cytoplasm</keyword>
<dbReference type="Gene3D" id="3.40.630.70">
    <property type="entry name" value="Leucyl/phenylalanyl-tRNA-protein transferase, C-terminal domain"/>
    <property type="match status" value="1"/>
</dbReference>
<keyword evidence="6" id="KW-1185">Reference proteome</keyword>
<dbReference type="Pfam" id="PF03588">
    <property type="entry name" value="Leu_Phe_trans"/>
    <property type="match status" value="1"/>
</dbReference>
<sequence>MSNRTRQPKITPEMLLRAYAIGIFPMAEARNDPELYWIDPELRGILQLEGFHIPASLRKTVRQCLAGKAPFYRVTCDQAFEAVVRGCATPAPGRQQTWINDTIFDLCRQLFVMGHAHSVEVWLGDELVGGLYGVSLGGAFFGESMFSRATDASKVALVHLVARLRHGGYRLLDTQFVTQHLARFGTIEIPREEYRQKLSAALAVPAVFYGLVPDSVVLDSLSAGAGSTA</sequence>
<name>A0A4R6WUX8_9PROT</name>
<comment type="catalytic activity">
    <reaction evidence="4">
        <text>N-terminal L-lysyl-[protein] + L-leucyl-tRNA(Leu) = N-terminal L-leucyl-L-lysyl-[protein] + tRNA(Leu) + H(+)</text>
        <dbReference type="Rhea" id="RHEA:12340"/>
        <dbReference type="Rhea" id="RHEA-COMP:9613"/>
        <dbReference type="Rhea" id="RHEA-COMP:9622"/>
        <dbReference type="Rhea" id="RHEA-COMP:12670"/>
        <dbReference type="Rhea" id="RHEA-COMP:12671"/>
        <dbReference type="ChEBI" id="CHEBI:15378"/>
        <dbReference type="ChEBI" id="CHEBI:65249"/>
        <dbReference type="ChEBI" id="CHEBI:78442"/>
        <dbReference type="ChEBI" id="CHEBI:78494"/>
        <dbReference type="ChEBI" id="CHEBI:133043"/>
        <dbReference type="EC" id="2.3.2.6"/>
    </reaction>
</comment>
<comment type="catalytic activity">
    <reaction evidence="4">
        <text>L-phenylalanyl-tRNA(Phe) + an N-terminal L-alpha-aminoacyl-[protein] = an N-terminal L-phenylalanyl-L-alpha-aminoacyl-[protein] + tRNA(Phe)</text>
        <dbReference type="Rhea" id="RHEA:43632"/>
        <dbReference type="Rhea" id="RHEA-COMP:9668"/>
        <dbReference type="Rhea" id="RHEA-COMP:9699"/>
        <dbReference type="Rhea" id="RHEA-COMP:10636"/>
        <dbReference type="Rhea" id="RHEA-COMP:10637"/>
        <dbReference type="ChEBI" id="CHEBI:78442"/>
        <dbReference type="ChEBI" id="CHEBI:78531"/>
        <dbReference type="ChEBI" id="CHEBI:78597"/>
        <dbReference type="ChEBI" id="CHEBI:83561"/>
        <dbReference type="EC" id="2.3.2.6"/>
    </reaction>
</comment>